<evidence type="ECO:0000256" key="10">
    <source>
        <dbReference type="ARBA" id="ARBA00022840"/>
    </source>
</evidence>
<dbReference type="NCBIfam" id="TIGR00682">
    <property type="entry name" value="lpxK"/>
    <property type="match status" value="1"/>
</dbReference>
<comment type="function">
    <text evidence="1 13">Transfers the gamma-phosphate of ATP to the 4'-position of a tetraacyldisaccharide 1-phosphate intermediate (termed DS-1-P) to form tetraacyldisaccharide 1,4'-bis-phosphate (lipid IVA).</text>
</comment>
<evidence type="ECO:0000256" key="13">
    <source>
        <dbReference type="HAMAP-Rule" id="MF_00409"/>
    </source>
</evidence>
<evidence type="ECO:0000256" key="2">
    <source>
        <dbReference type="ARBA" id="ARBA00004870"/>
    </source>
</evidence>
<dbReference type="GO" id="GO:0005886">
    <property type="term" value="C:plasma membrane"/>
    <property type="evidence" value="ECO:0007669"/>
    <property type="project" value="TreeGrafter"/>
</dbReference>
<proteinExistence type="inferred from homology"/>
<dbReference type="CDD" id="cd01983">
    <property type="entry name" value="SIMIBI"/>
    <property type="match status" value="1"/>
</dbReference>
<dbReference type="OrthoDB" id="9789797at2"/>
<evidence type="ECO:0000256" key="8">
    <source>
        <dbReference type="ARBA" id="ARBA00022741"/>
    </source>
</evidence>
<dbReference type="InterPro" id="IPR027417">
    <property type="entry name" value="P-loop_NTPase"/>
</dbReference>
<keyword evidence="15" id="KW-0812">Transmembrane</keyword>
<evidence type="ECO:0000256" key="1">
    <source>
        <dbReference type="ARBA" id="ARBA00002274"/>
    </source>
</evidence>
<dbReference type="UniPathway" id="UPA00359">
    <property type="reaction ID" value="UER00482"/>
</dbReference>
<evidence type="ECO:0000256" key="3">
    <source>
        <dbReference type="ARBA" id="ARBA00012071"/>
    </source>
</evidence>
<organism evidence="16 17">
    <name type="scientific">Methylacidimicrobium tartarophylax</name>
    <dbReference type="NCBI Taxonomy" id="1041768"/>
    <lineage>
        <taxon>Bacteria</taxon>
        <taxon>Pseudomonadati</taxon>
        <taxon>Verrucomicrobiota</taxon>
        <taxon>Methylacidimicrobium</taxon>
    </lineage>
</organism>
<dbReference type="EC" id="2.7.1.130" evidence="3 13"/>
<keyword evidence="5 13" id="KW-0444">Lipid biosynthesis</keyword>
<protein>
    <recommendedName>
        <fullName evidence="4 13">Tetraacyldisaccharide 4'-kinase</fullName>
        <ecNumber evidence="3 13">2.7.1.130</ecNumber>
    </recommendedName>
    <alternativeName>
        <fullName evidence="12 13">Lipid A 4'-kinase</fullName>
    </alternativeName>
</protein>
<dbReference type="GO" id="GO:0009029">
    <property type="term" value="F:lipid-A 4'-kinase activity"/>
    <property type="evidence" value="ECO:0007669"/>
    <property type="project" value="UniProtKB-UniRule"/>
</dbReference>
<keyword evidence="6 13" id="KW-0441">Lipid A biosynthesis</keyword>
<comment type="similarity">
    <text evidence="13">Belongs to the LpxK family.</text>
</comment>
<dbReference type="Gene3D" id="3.40.50.300">
    <property type="entry name" value="P-loop containing nucleotide triphosphate hydrolases"/>
    <property type="match status" value="1"/>
</dbReference>
<name>A0A5E6MAF3_9BACT</name>
<keyword evidence="10 13" id="KW-0067">ATP-binding</keyword>
<evidence type="ECO:0000256" key="4">
    <source>
        <dbReference type="ARBA" id="ARBA00016436"/>
    </source>
</evidence>
<keyword evidence="8 13" id="KW-0547">Nucleotide-binding</keyword>
<dbReference type="InterPro" id="IPR003758">
    <property type="entry name" value="LpxK"/>
</dbReference>
<reference evidence="16 17" key="1">
    <citation type="submission" date="2019-09" db="EMBL/GenBank/DDBJ databases">
        <authorList>
            <person name="Cremers G."/>
        </authorList>
    </citation>
    <scope>NUCLEOTIDE SEQUENCE [LARGE SCALE GENOMIC DNA]</scope>
    <source>
        <strain evidence="16">4A</strain>
    </source>
</reference>
<keyword evidence="9 13" id="KW-0418">Kinase</keyword>
<feature type="region of interest" description="Disordered" evidence="14">
    <location>
        <begin position="386"/>
        <end position="415"/>
    </location>
</feature>
<evidence type="ECO:0000313" key="16">
    <source>
        <dbReference type="EMBL" id="VVM05318.1"/>
    </source>
</evidence>
<keyword evidence="17" id="KW-1185">Reference proteome</keyword>
<dbReference type="RefSeq" id="WP_142659454.1">
    <property type="nucleotide sequence ID" value="NZ_CABFVA020000020.1"/>
</dbReference>
<accession>A0A5E6MAF3</accession>
<evidence type="ECO:0000256" key="9">
    <source>
        <dbReference type="ARBA" id="ARBA00022777"/>
    </source>
</evidence>
<keyword evidence="11 13" id="KW-0443">Lipid metabolism</keyword>
<keyword evidence="15" id="KW-0472">Membrane</keyword>
<comment type="pathway">
    <text evidence="2 13">Glycolipid biosynthesis; lipid IV(A) biosynthesis; lipid IV(A) from (3R)-3-hydroxytetradecanoyl-[acyl-carrier-protein] and UDP-N-acetyl-alpha-D-glucosamine: step 6/6.</text>
</comment>
<dbReference type="Pfam" id="PF02606">
    <property type="entry name" value="LpxK"/>
    <property type="match status" value="1"/>
</dbReference>
<gene>
    <name evidence="13 16" type="primary">lpxK</name>
    <name evidence="16" type="ORF">MAMT_00578</name>
</gene>
<dbReference type="GO" id="GO:0009244">
    <property type="term" value="P:lipopolysaccharide core region biosynthetic process"/>
    <property type="evidence" value="ECO:0007669"/>
    <property type="project" value="TreeGrafter"/>
</dbReference>
<feature type="transmembrane region" description="Helical" evidence="15">
    <location>
        <begin position="27"/>
        <end position="49"/>
    </location>
</feature>
<evidence type="ECO:0000256" key="12">
    <source>
        <dbReference type="ARBA" id="ARBA00029757"/>
    </source>
</evidence>
<keyword evidence="15" id="KW-1133">Transmembrane helix</keyword>
<evidence type="ECO:0000256" key="7">
    <source>
        <dbReference type="ARBA" id="ARBA00022679"/>
    </source>
</evidence>
<comment type="catalytic activity">
    <reaction evidence="13">
        <text>a lipid A disaccharide + ATP = a lipid IVA + ADP + H(+)</text>
        <dbReference type="Rhea" id="RHEA:67840"/>
        <dbReference type="ChEBI" id="CHEBI:15378"/>
        <dbReference type="ChEBI" id="CHEBI:30616"/>
        <dbReference type="ChEBI" id="CHEBI:176343"/>
        <dbReference type="ChEBI" id="CHEBI:176425"/>
        <dbReference type="ChEBI" id="CHEBI:456216"/>
        <dbReference type="EC" id="2.7.1.130"/>
    </reaction>
</comment>
<evidence type="ECO:0000313" key="17">
    <source>
        <dbReference type="Proteomes" id="UP000334923"/>
    </source>
</evidence>
<dbReference type="PANTHER" id="PTHR42724:SF1">
    <property type="entry name" value="TETRAACYLDISACCHARIDE 4'-KINASE, MITOCHONDRIAL-RELATED"/>
    <property type="match status" value="1"/>
</dbReference>
<dbReference type="HAMAP" id="MF_00409">
    <property type="entry name" value="LpxK"/>
    <property type="match status" value="1"/>
</dbReference>
<evidence type="ECO:0000256" key="5">
    <source>
        <dbReference type="ARBA" id="ARBA00022516"/>
    </source>
</evidence>
<evidence type="ECO:0000256" key="6">
    <source>
        <dbReference type="ARBA" id="ARBA00022556"/>
    </source>
</evidence>
<dbReference type="GO" id="GO:0009245">
    <property type="term" value="P:lipid A biosynthetic process"/>
    <property type="evidence" value="ECO:0007669"/>
    <property type="project" value="UniProtKB-UniRule"/>
</dbReference>
<dbReference type="AlphaFoldDB" id="A0A5E6MAF3"/>
<evidence type="ECO:0000256" key="11">
    <source>
        <dbReference type="ARBA" id="ARBA00023098"/>
    </source>
</evidence>
<evidence type="ECO:0000256" key="15">
    <source>
        <dbReference type="SAM" id="Phobius"/>
    </source>
</evidence>
<dbReference type="GO" id="GO:0005524">
    <property type="term" value="F:ATP binding"/>
    <property type="evidence" value="ECO:0007669"/>
    <property type="project" value="UniProtKB-UniRule"/>
</dbReference>
<keyword evidence="7 13" id="KW-0808">Transferase</keyword>
<dbReference type="Proteomes" id="UP000334923">
    <property type="component" value="Unassembled WGS sequence"/>
</dbReference>
<dbReference type="PANTHER" id="PTHR42724">
    <property type="entry name" value="TETRAACYLDISACCHARIDE 4'-KINASE"/>
    <property type="match status" value="1"/>
</dbReference>
<dbReference type="EMBL" id="CABFVA020000020">
    <property type="protein sequence ID" value="VVM05318.1"/>
    <property type="molecule type" value="Genomic_DNA"/>
</dbReference>
<sequence length="415" mass="46846">MPRWRDRFERFAVDVVLERRDGKRATLLRGLLFLLSLLYGPLVRLRLWLYNRNFVHSHSLGCLVISVGNLTVGGTGKTPVVEKLARELTRAGRRVAILSRGYKSASRPFWARWRLAGQGQPHPGPRIVCDGKRALLGPLLAGDEPYMLASNLQGVVILTGKDRVRSGLTAIRRWGIDTILLDDGFQYLPLKERIDIVLVDRETPFGNGFLLPRGTLREPMRHIRRADILLLTKCDGSPLADLKSELRQYNRHAPIIECAHLPRYLAHVSTGEKRGLNFLQGLRVVALSGIARPESFENGLRKLGAEIVYSRRFADHHRFAEHELLRVMERAKARSAAAILTTEKDAVRLPFLSTPPPVPIYFLRVEIEFLHGAEALQSRLREKMREREPLAFSPPGRPSSAVEQPMLNGAHPILP</sequence>
<evidence type="ECO:0000256" key="14">
    <source>
        <dbReference type="SAM" id="MobiDB-lite"/>
    </source>
</evidence>
<feature type="binding site" evidence="13">
    <location>
        <begin position="71"/>
        <end position="78"/>
    </location>
    <ligand>
        <name>ATP</name>
        <dbReference type="ChEBI" id="CHEBI:30616"/>
    </ligand>
</feature>
<dbReference type="SUPFAM" id="SSF52540">
    <property type="entry name" value="P-loop containing nucleoside triphosphate hydrolases"/>
    <property type="match status" value="1"/>
</dbReference>